<keyword evidence="4" id="KW-1185">Reference proteome</keyword>
<dbReference type="EMBL" id="LSSL01007782">
    <property type="protein sequence ID" value="OLY77593.1"/>
    <property type="molecule type" value="Genomic_DNA"/>
</dbReference>
<dbReference type="OrthoDB" id="5589309at2759"/>
<dbReference type="AlphaFoldDB" id="A0A1R0GL25"/>
<reference evidence="3 4" key="1">
    <citation type="journal article" date="2016" name="Mol. Biol. Evol.">
        <title>Genome-Wide Survey of Gut Fungi (Harpellales) Reveals the First Horizontally Transferred Ubiquitin Gene from a Mosquito Host.</title>
        <authorList>
            <person name="Wang Y."/>
            <person name="White M.M."/>
            <person name="Kvist S."/>
            <person name="Moncalvo J.M."/>
        </authorList>
    </citation>
    <scope>NUCLEOTIDE SEQUENCE [LARGE SCALE GENOMIC DNA]</scope>
    <source>
        <strain evidence="3 4">ALG-7-W6</strain>
    </source>
</reference>
<accession>A0A1R0GL25</accession>
<gene>
    <name evidence="3" type="ORF">AYI68_g8374</name>
</gene>
<organism evidence="3 4">
    <name type="scientific">Smittium mucronatum</name>
    <dbReference type="NCBI Taxonomy" id="133383"/>
    <lineage>
        <taxon>Eukaryota</taxon>
        <taxon>Fungi</taxon>
        <taxon>Fungi incertae sedis</taxon>
        <taxon>Zoopagomycota</taxon>
        <taxon>Kickxellomycotina</taxon>
        <taxon>Harpellomycetes</taxon>
        <taxon>Harpellales</taxon>
        <taxon>Legeriomycetaceae</taxon>
        <taxon>Smittium</taxon>
    </lineage>
</organism>
<keyword evidence="2" id="KW-0732">Signal</keyword>
<comment type="caution">
    <text evidence="3">The sequence shown here is derived from an EMBL/GenBank/DDBJ whole genome shotgun (WGS) entry which is preliminary data.</text>
</comment>
<evidence type="ECO:0000256" key="1">
    <source>
        <dbReference type="SAM" id="MobiDB-lite"/>
    </source>
</evidence>
<dbReference type="STRING" id="133383.A0A1R0GL25"/>
<dbReference type="Proteomes" id="UP000187455">
    <property type="component" value="Unassembled WGS sequence"/>
</dbReference>
<feature type="signal peptide" evidence="2">
    <location>
        <begin position="1"/>
        <end position="20"/>
    </location>
</feature>
<feature type="chain" id="PRO_5013317224" evidence="2">
    <location>
        <begin position="21"/>
        <end position="176"/>
    </location>
</feature>
<sequence>MKISFSGLFLASAAVISASASPVAEDSLNSEHANIIAKRDGGGRGGNRGGNHGHGNGRGNRGFRGGRYYGYGRYWDFDSYSDNIFITGLRYRPSNYYGQRFQYLYQGLPDFRNRWNSDIYFRNSWNSDLYFRNSWFSSVYPYGYGDYRVGGRYYGYRNRYGGRGGNRGGNRGGHRG</sequence>
<name>A0A1R0GL25_9FUNG</name>
<evidence type="ECO:0000256" key="2">
    <source>
        <dbReference type="SAM" id="SignalP"/>
    </source>
</evidence>
<feature type="compositionally biased region" description="Gly residues" evidence="1">
    <location>
        <begin position="43"/>
        <end position="58"/>
    </location>
</feature>
<evidence type="ECO:0000313" key="3">
    <source>
        <dbReference type="EMBL" id="OLY77593.1"/>
    </source>
</evidence>
<protein>
    <submittedName>
        <fullName evidence="3">Uncharacterized protein</fullName>
    </submittedName>
</protein>
<proteinExistence type="predicted"/>
<evidence type="ECO:0000313" key="4">
    <source>
        <dbReference type="Proteomes" id="UP000187455"/>
    </source>
</evidence>
<feature type="region of interest" description="Disordered" evidence="1">
    <location>
        <begin position="38"/>
        <end position="58"/>
    </location>
</feature>